<protein>
    <submittedName>
        <fullName evidence="2">Uncharacterized protein</fullName>
    </submittedName>
</protein>
<dbReference type="Proteomes" id="UP000195129">
    <property type="component" value="Unassembled WGS sequence"/>
</dbReference>
<dbReference type="EMBL" id="NFDN01000055">
    <property type="protein sequence ID" value="OTY58410.1"/>
    <property type="molecule type" value="Genomic_DNA"/>
</dbReference>
<feature type="transmembrane region" description="Helical" evidence="1">
    <location>
        <begin position="49"/>
        <end position="76"/>
    </location>
</feature>
<keyword evidence="1" id="KW-0472">Membrane</keyword>
<organism evidence="2 3">
    <name type="scientific">Bacillus thuringiensis serovar yosoo</name>
    <dbReference type="NCBI Taxonomy" id="180848"/>
    <lineage>
        <taxon>Bacteria</taxon>
        <taxon>Bacillati</taxon>
        <taxon>Bacillota</taxon>
        <taxon>Bacilli</taxon>
        <taxon>Bacillales</taxon>
        <taxon>Bacillaceae</taxon>
        <taxon>Bacillus</taxon>
        <taxon>Bacillus cereus group</taxon>
    </lineage>
</organism>
<gene>
    <name evidence="2" type="ORF">BK746_13280</name>
</gene>
<evidence type="ECO:0000313" key="2">
    <source>
        <dbReference type="EMBL" id="OTY58410.1"/>
    </source>
</evidence>
<sequence length="90" mass="10343">MYFNGFNLLYVFYTIIEQVHLQIKKRHPKVPSSDLNHLNFNNIGLLSEYYFTMLSCFVKCSISIIAINVLVLELCICLNVEINKSPIGEG</sequence>
<keyword evidence="1" id="KW-0812">Transmembrane</keyword>
<comment type="caution">
    <text evidence="2">The sequence shown here is derived from an EMBL/GenBank/DDBJ whole genome shotgun (WGS) entry which is preliminary data.</text>
</comment>
<dbReference type="AlphaFoldDB" id="A0A9X6IG51"/>
<accession>A0A9X6IG51</accession>
<reference evidence="2 3" key="1">
    <citation type="submission" date="2016-10" db="EMBL/GenBank/DDBJ databases">
        <title>Comparative genomics of Bacillus thuringiensis reveals a path to pathogens against multiple invertebrate hosts.</title>
        <authorList>
            <person name="Zheng J."/>
            <person name="Gao Q."/>
            <person name="Liu H."/>
            <person name="Peng D."/>
            <person name="Ruan L."/>
            <person name="Sun M."/>
        </authorList>
    </citation>
    <scope>NUCLEOTIDE SEQUENCE [LARGE SCALE GENOMIC DNA]</scope>
    <source>
        <strain evidence="2">BGSC 4CA1</strain>
    </source>
</reference>
<proteinExistence type="predicted"/>
<keyword evidence="1" id="KW-1133">Transmembrane helix</keyword>
<name>A0A9X6IG51_BACTU</name>
<evidence type="ECO:0000313" key="3">
    <source>
        <dbReference type="Proteomes" id="UP000195129"/>
    </source>
</evidence>
<evidence type="ECO:0000256" key="1">
    <source>
        <dbReference type="SAM" id="Phobius"/>
    </source>
</evidence>